<dbReference type="Proteomes" id="UP001057375">
    <property type="component" value="Unassembled WGS sequence"/>
</dbReference>
<name>A0ABQ5KLI7_9EUKA</name>
<dbReference type="Pfam" id="PF00566">
    <property type="entry name" value="RabGAP-TBC"/>
    <property type="match status" value="2"/>
</dbReference>
<comment type="caution">
    <text evidence="3">The sequence shown here is derived from an EMBL/GenBank/DDBJ whole genome shotgun (WGS) entry which is preliminary data.</text>
</comment>
<protein>
    <recommendedName>
        <fullName evidence="2">Rab-GAP TBC domain-containing protein</fullName>
    </recommendedName>
</protein>
<evidence type="ECO:0000313" key="4">
    <source>
        <dbReference type="Proteomes" id="UP001057375"/>
    </source>
</evidence>
<dbReference type="PANTHER" id="PTHR47219">
    <property type="entry name" value="RAB GTPASE-ACTIVATING PROTEIN 1-LIKE"/>
    <property type="match status" value="1"/>
</dbReference>
<evidence type="ECO:0000256" key="1">
    <source>
        <dbReference type="SAM" id="MobiDB-lite"/>
    </source>
</evidence>
<dbReference type="PROSITE" id="PS50086">
    <property type="entry name" value="TBC_RABGAP"/>
    <property type="match status" value="1"/>
</dbReference>
<evidence type="ECO:0000259" key="2">
    <source>
        <dbReference type="PROSITE" id="PS50086"/>
    </source>
</evidence>
<dbReference type="InterPro" id="IPR035969">
    <property type="entry name" value="Rab-GAP_TBC_sf"/>
</dbReference>
<dbReference type="PANTHER" id="PTHR47219:SF9">
    <property type="entry name" value="GTPASE ACTIVATING PROTEIN AND CENTROSOME-ASSOCIATED, ISOFORM B"/>
    <property type="match status" value="1"/>
</dbReference>
<feature type="compositionally biased region" description="Polar residues" evidence="1">
    <location>
        <begin position="65"/>
        <end position="75"/>
    </location>
</feature>
<sequence>MHHASTPTLKKELKYVLSCVPPLPAQSHPDRYGFISTEEEESKRCFSPSTPAGSGKSLDKDTKQSHCGSSKKSQANQKIQQWADIIFKNDKFWFHEKQRNKLKTIVRQGVPSKFRGVFWQRIRSSDCDFKKYCESRDIKDNIYWSKYLVGSNPSAEITIIKDIGRTFPQNVFLVGRRHMGMEKLFRLLKAYSIHDRETGYCQGMGFIASVFLMYMSEEEAFWLFVRVLESMKDIYRSSLRGVLERQYILDQLVAHHFPDLIHDRETGYCQGMGFIASVFLMYMSEEEAFWLFVRVLESMKDIYRSSLRGVLERQYILDQLVAHHFPDLSAHLKELDIESSFFAAPWFMTLFTSTLPFSLVVRVLDCFMVEGEKILYRVALMLLKEMQKGLKDKKTIAKWKKKRKEEEIKKRKLRLKEQQAIKAKSKSSSPIKTIIVSKTTPDASISTSTSSTIADGTVPMVPDSSSLTPHVSDIDMLSAASQSSAPPTPMTMYSTVQCEERHSSGTMEESHSSEDPDGVHVIDKGEHDCTLHDCDDYGTNDEVWGKDGISILALGFEGTIRCLQNFPRQCAISPDIFIDKIFKVSLSRKEINKYRKEYELKDKKTKKIPRKK</sequence>
<dbReference type="Gene3D" id="1.10.10.750">
    <property type="entry name" value="Ypt/Rab-GAP domain of gyp1p, domain 1"/>
    <property type="match status" value="1"/>
</dbReference>
<feature type="region of interest" description="Disordered" evidence="1">
    <location>
        <begin position="43"/>
        <end position="75"/>
    </location>
</feature>
<gene>
    <name evidence="3" type="ORF">ADUPG1_006862</name>
</gene>
<dbReference type="EMBL" id="BQXS01010055">
    <property type="protein sequence ID" value="GKT32796.1"/>
    <property type="molecule type" value="Genomic_DNA"/>
</dbReference>
<evidence type="ECO:0000313" key="3">
    <source>
        <dbReference type="EMBL" id="GKT32796.1"/>
    </source>
</evidence>
<reference evidence="3" key="1">
    <citation type="submission" date="2022-03" db="EMBL/GenBank/DDBJ databases">
        <title>Draft genome sequence of Aduncisulcus paluster, a free-living microaerophilic Fornicata.</title>
        <authorList>
            <person name="Yuyama I."/>
            <person name="Kume K."/>
            <person name="Tamura T."/>
            <person name="Inagaki Y."/>
            <person name="Hashimoto T."/>
        </authorList>
    </citation>
    <scope>NUCLEOTIDE SEQUENCE</scope>
    <source>
        <strain evidence="3">NY0171</strain>
    </source>
</reference>
<dbReference type="SMART" id="SM00164">
    <property type="entry name" value="TBC"/>
    <property type="match status" value="1"/>
</dbReference>
<accession>A0ABQ5KLI7</accession>
<dbReference type="Gene3D" id="1.10.8.270">
    <property type="entry name" value="putative rabgap domain of human tbc1 domain family member 14 like domains"/>
    <property type="match status" value="2"/>
</dbReference>
<organism evidence="3 4">
    <name type="scientific">Aduncisulcus paluster</name>
    <dbReference type="NCBI Taxonomy" id="2918883"/>
    <lineage>
        <taxon>Eukaryota</taxon>
        <taxon>Metamonada</taxon>
        <taxon>Carpediemonas-like organisms</taxon>
        <taxon>Aduncisulcus</taxon>
    </lineage>
</organism>
<dbReference type="InterPro" id="IPR050302">
    <property type="entry name" value="Rab_GAP_TBC_domain"/>
</dbReference>
<dbReference type="Gene3D" id="1.10.472.80">
    <property type="entry name" value="Ypt/Rab-GAP domain of gyp1p, domain 3"/>
    <property type="match status" value="1"/>
</dbReference>
<dbReference type="InterPro" id="IPR000195">
    <property type="entry name" value="Rab-GAP-TBC_dom"/>
</dbReference>
<feature type="domain" description="Rab-GAP TBC" evidence="2">
    <location>
        <begin position="109"/>
        <end position="371"/>
    </location>
</feature>
<dbReference type="SUPFAM" id="SSF47923">
    <property type="entry name" value="Ypt/Rab-GAP domain of gyp1p"/>
    <property type="match status" value="3"/>
</dbReference>
<keyword evidence="4" id="KW-1185">Reference proteome</keyword>
<proteinExistence type="predicted"/>